<dbReference type="KEGG" id="psco:LY89DRAFT_600716"/>
<protein>
    <submittedName>
        <fullName evidence="1">Uncharacterized protein</fullName>
    </submittedName>
</protein>
<feature type="non-terminal residue" evidence="1">
    <location>
        <position position="1"/>
    </location>
</feature>
<accession>A0A132B6N3</accession>
<dbReference type="InParanoid" id="A0A132B6N3"/>
<name>A0A132B6N3_MOLSC</name>
<dbReference type="RefSeq" id="XP_018062420.1">
    <property type="nucleotide sequence ID" value="XM_018210167.1"/>
</dbReference>
<dbReference type="OrthoDB" id="10260248at2759"/>
<dbReference type="Proteomes" id="UP000070700">
    <property type="component" value="Unassembled WGS sequence"/>
</dbReference>
<evidence type="ECO:0000313" key="2">
    <source>
        <dbReference type="Proteomes" id="UP000070700"/>
    </source>
</evidence>
<dbReference type="Gene3D" id="3.40.190.10">
    <property type="entry name" value="Periplasmic binding protein-like II"/>
    <property type="match status" value="2"/>
</dbReference>
<sequence length="284" mass="31345">PIKLRLGVGSSGYSGLWKGLAEDLVRSTASDRKLGRFAVGWYEVDARPFNLLAENVIDISVTCHLLSQKTALAQGVASRRECCFRDHWVLGGPKRNPAGLVTDGSQSIFELLSTLFIAGICTSGASPSIHFLTKFDASAANVKESNLWSTIGQAPWSDIHSSWYHRYVNTSPKALEVAAQMQEYTLIEGGTWLAADAETRENMMVFKRGGDDEKDPLLCPVHALVGTNATNKELAEEFLEWVIEAEGQKLIQAFAINGIPLYTEAPVSLRRLSWFYHHSDMDLV</sequence>
<gene>
    <name evidence="1" type="ORF">LY89DRAFT_600716</name>
</gene>
<dbReference type="EMBL" id="KQ947437">
    <property type="protein sequence ID" value="KUJ08065.1"/>
    <property type="molecule type" value="Genomic_DNA"/>
</dbReference>
<proteinExistence type="predicted"/>
<dbReference type="PANTHER" id="PTHR37945">
    <property type="entry name" value="EXTRACELLULAR TUNGSTATE BINDING PROTEIN"/>
    <property type="match status" value="1"/>
</dbReference>
<dbReference type="PANTHER" id="PTHR37945:SF1">
    <property type="entry name" value="EXTRACELLULAR TUNGSTATE BINDING PROTEIN"/>
    <property type="match status" value="1"/>
</dbReference>
<organism evidence="1 2">
    <name type="scientific">Mollisia scopiformis</name>
    <name type="common">Conifer needle endophyte fungus</name>
    <name type="synonym">Phialocephala scopiformis</name>
    <dbReference type="NCBI Taxonomy" id="149040"/>
    <lineage>
        <taxon>Eukaryota</taxon>
        <taxon>Fungi</taxon>
        <taxon>Dikarya</taxon>
        <taxon>Ascomycota</taxon>
        <taxon>Pezizomycotina</taxon>
        <taxon>Leotiomycetes</taxon>
        <taxon>Helotiales</taxon>
        <taxon>Mollisiaceae</taxon>
        <taxon>Mollisia</taxon>
    </lineage>
</organism>
<reference evidence="1 2" key="1">
    <citation type="submission" date="2015-10" db="EMBL/GenBank/DDBJ databases">
        <title>Full genome of DAOMC 229536 Phialocephala scopiformis, a fungal endophyte of spruce producing the potent anti-insectan compound rugulosin.</title>
        <authorList>
            <consortium name="DOE Joint Genome Institute"/>
            <person name="Walker A.K."/>
            <person name="Frasz S.L."/>
            <person name="Seifert K.A."/>
            <person name="Miller J.D."/>
            <person name="Mondo S.J."/>
            <person name="Labutti K."/>
            <person name="Lipzen A."/>
            <person name="Dockter R."/>
            <person name="Kennedy M."/>
            <person name="Grigoriev I.V."/>
            <person name="Spatafora J.W."/>
        </authorList>
    </citation>
    <scope>NUCLEOTIDE SEQUENCE [LARGE SCALE GENOMIC DNA]</scope>
    <source>
        <strain evidence="1 2">CBS 120377</strain>
    </source>
</reference>
<evidence type="ECO:0000313" key="1">
    <source>
        <dbReference type="EMBL" id="KUJ08065.1"/>
    </source>
</evidence>
<dbReference type="InterPro" id="IPR052738">
    <property type="entry name" value="ABC-Tungstate_binding"/>
</dbReference>
<dbReference type="SUPFAM" id="SSF53850">
    <property type="entry name" value="Periplasmic binding protein-like II"/>
    <property type="match status" value="1"/>
</dbReference>
<dbReference type="AlphaFoldDB" id="A0A132B6N3"/>
<keyword evidence="2" id="KW-1185">Reference proteome</keyword>
<dbReference type="GeneID" id="28819893"/>